<dbReference type="EMBL" id="VSRR010133379">
    <property type="protein sequence ID" value="MPD02850.1"/>
    <property type="molecule type" value="Genomic_DNA"/>
</dbReference>
<protein>
    <submittedName>
        <fullName evidence="1">Uncharacterized protein</fullName>
    </submittedName>
</protein>
<name>A0A5B7K716_PORTR</name>
<evidence type="ECO:0000313" key="2">
    <source>
        <dbReference type="Proteomes" id="UP000324222"/>
    </source>
</evidence>
<comment type="caution">
    <text evidence="1">The sequence shown here is derived from an EMBL/GenBank/DDBJ whole genome shotgun (WGS) entry which is preliminary data.</text>
</comment>
<organism evidence="1 2">
    <name type="scientific">Portunus trituberculatus</name>
    <name type="common">Swimming crab</name>
    <name type="synonym">Neptunus trituberculatus</name>
    <dbReference type="NCBI Taxonomy" id="210409"/>
    <lineage>
        <taxon>Eukaryota</taxon>
        <taxon>Metazoa</taxon>
        <taxon>Ecdysozoa</taxon>
        <taxon>Arthropoda</taxon>
        <taxon>Crustacea</taxon>
        <taxon>Multicrustacea</taxon>
        <taxon>Malacostraca</taxon>
        <taxon>Eumalacostraca</taxon>
        <taxon>Eucarida</taxon>
        <taxon>Decapoda</taxon>
        <taxon>Pleocyemata</taxon>
        <taxon>Brachyura</taxon>
        <taxon>Eubrachyura</taxon>
        <taxon>Portunoidea</taxon>
        <taxon>Portunidae</taxon>
        <taxon>Portuninae</taxon>
        <taxon>Portunus</taxon>
    </lineage>
</organism>
<gene>
    <name evidence="1" type="ORF">E2C01_098456</name>
</gene>
<dbReference type="AlphaFoldDB" id="A0A5B7K716"/>
<sequence length="36" mass="4135">MLFWVLQRPPGSERTPRHLTMVTRPQVLYGAAIGVR</sequence>
<accession>A0A5B7K716</accession>
<proteinExistence type="predicted"/>
<keyword evidence="2" id="KW-1185">Reference proteome</keyword>
<evidence type="ECO:0000313" key="1">
    <source>
        <dbReference type="EMBL" id="MPD02850.1"/>
    </source>
</evidence>
<dbReference type="Proteomes" id="UP000324222">
    <property type="component" value="Unassembled WGS sequence"/>
</dbReference>
<reference evidence="1 2" key="1">
    <citation type="submission" date="2019-05" db="EMBL/GenBank/DDBJ databases">
        <title>Another draft genome of Portunus trituberculatus and its Hox gene families provides insights of decapod evolution.</title>
        <authorList>
            <person name="Jeong J.-H."/>
            <person name="Song I."/>
            <person name="Kim S."/>
            <person name="Choi T."/>
            <person name="Kim D."/>
            <person name="Ryu S."/>
            <person name="Kim W."/>
        </authorList>
    </citation>
    <scope>NUCLEOTIDE SEQUENCE [LARGE SCALE GENOMIC DNA]</scope>
    <source>
        <tissue evidence="1">Muscle</tissue>
    </source>
</reference>